<dbReference type="AlphaFoldDB" id="A0A8J8NU10"/>
<evidence type="ECO:0008006" key="4">
    <source>
        <dbReference type="Google" id="ProtNLM"/>
    </source>
</evidence>
<comment type="caution">
    <text evidence="2">The sequence shown here is derived from an EMBL/GenBank/DDBJ whole genome shotgun (WGS) entry which is preliminary data.</text>
</comment>
<name>A0A8J8NU10_HALGN</name>
<evidence type="ECO:0000313" key="2">
    <source>
        <dbReference type="EMBL" id="TNV80229.1"/>
    </source>
</evidence>
<organism evidence="2 3">
    <name type="scientific">Halteria grandinella</name>
    <dbReference type="NCBI Taxonomy" id="5974"/>
    <lineage>
        <taxon>Eukaryota</taxon>
        <taxon>Sar</taxon>
        <taxon>Alveolata</taxon>
        <taxon>Ciliophora</taxon>
        <taxon>Intramacronucleata</taxon>
        <taxon>Spirotrichea</taxon>
        <taxon>Stichotrichia</taxon>
        <taxon>Sporadotrichida</taxon>
        <taxon>Halteriidae</taxon>
        <taxon>Halteria</taxon>
    </lineage>
</organism>
<sequence>MQAFSREDLQSLLDAFMTSDSDFAEPLFNDETKQLLLSQAKVEASQVDQVGTAEIDPYAVELYEEYQRTKEDQLTIDAIIEREKIREKIEAMEGFKGITTLNQIEQEYQNAKTNVIEIYRKRSQQVEERLLKLSESMVEVLQKKIAEIFSAKHVKAIPHQEIEALLSLMEVEEIRKCSFFKELDKLQYLFLRAGSELNSVEHPEWMFKHLSAILQTVQSKVDSKQHMCSFIKNLVIYFSEGIYKRILQDLEEFCEEEQIDDRNAIGVKMITSITNFDKEIAEKYFEDSSHQQTVLETILSKPNSENYLNQLVDSITHAWKKDLHETLEQLYVCCDKSLTKLLQNNMKQILTLLEDHFVKPFAIYKGEQVTNLIVQPCIRILGDQLRGIINEKQADMLELKQKKHLVEYLGILKGLKTLLHEVKTLSGKFNALWHSELHDNTIAKLEAVLIDTLYERLVQELTLAYSDALYIRVADFFGTVYPLLKVNLSNHIEPEYFIELVLRIMLRLKKNIATISEQKDKPVELLSLAKGVKERKSESEKAIEVRVQLTQICERHMIPISF</sequence>
<gene>
    <name evidence="2" type="ORF">FGO68_gene8603</name>
</gene>
<evidence type="ECO:0000256" key="1">
    <source>
        <dbReference type="SAM" id="Coils"/>
    </source>
</evidence>
<keyword evidence="3" id="KW-1185">Reference proteome</keyword>
<dbReference type="EMBL" id="RRYP01007795">
    <property type="protein sequence ID" value="TNV80229.1"/>
    <property type="molecule type" value="Genomic_DNA"/>
</dbReference>
<keyword evidence="1" id="KW-0175">Coiled coil</keyword>
<protein>
    <recommendedName>
        <fullName evidence="4">Exocyst complex component Sec6</fullName>
    </recommendedName>
</protein>
<proteinExistence type="predicted"/>
<feature type="coiled-coil region" evidence="1">
    <location>
        <begin position="101"/>
        <end position="136"/>
    </location>
</feature>
<accession>A0A8J8NU10</accession>
<dbReference type="Proteomes" id="UP000785679">
    <property type="component" value="Unassembled WGS sequence"/>
</dbReference>
<reference evidence="2" key="1">
    <citation type="submission" date="2019-06" db="EMBL/GenBank/DDBJ databases">
        <authorList>
            <person name="Zheng W."/>
        </authorList>
    </citation>
    <scope>NUCLEOTIDE SEQUENCE</scope>
    <source>
        <strain evidence="2">QDHG01</strain>
    </source>
</reference>
<evidence type="ECO:0000313" key="3">
    <source>
        <dbReference type="Proteomes" id="UP000785679"/>
    </source>
</evidence>